<dbReference type="Proteomes" id="UP000007303">
    <property type="component" value="Unassembled WGS sequence"/>
</dbReference>
<dbReference type="InParanoid" id="H3DM21"/>
<dbReference type="HOGENOM" id="CLU_207557_0_0_1"/>
<name>H3DM21_TETNG</name>
<sequence length="55" mass="6420">GRMTKTVITFENGKLVQHQKWDGKETTIEREIQDRKLTAKCIADDVVALRTYERV</sequence>
<protein>
    <recommendedName>
        <fullName evidence="3">Lipocalin/cytosolic fatty-acid binding domain-containing protein</fullName>
    </recommendedName>
</protein>
<reference evidence="1" key="2">
    <citation type="submission" date="2025-08" db="UniProtKB">
        <authorList>
            <consortium name="Ensembl"/>
        </authorList>
    </citation>
    <scope>IDENTIFICATION</scope>
</reference>
<reference evidence="1" key="3">
    <citation type="submission" date="2025-09" db="UniProtKB">
        <authorList>
            <consortium name="Ensembl"/>
        </authorList>
    </citation>
    <scope>IDENTIFICATION</scope>
</reference>
<evidence type="ECO:0000313" key="2">
    <source>
        <dbReference type="Proteomes" id="UP000007303"/>
    </source>
</evidence>
<keyword evidence="2" id="KW-1185">Reference proteome</keyword>
<proteinExistence type="predicted"/>
<evidence type="ECO:0000313" key="1">
    <source>
        <dbReference type="Ensembl" id="ENSTNIP00000021569.1"/>
    </source>
</evidence>
<reference evidence="2" key="1">
    <citation type="journal article" date="2004" name="Nature">
        <title>Genome duplication in the teleost fish Tetraodon nigroviridis reveals the early vertebrate proto-karyotype.</title>
        <authorList>
            <person name="Jaillon O."/>
            <person name="Aury J.-M."/>
            <person name="Brunet F."/>
            <person name="Petit J.-L."/>
            <person name="Stange-Thomann N."/>
            <person name="Mauceli E."/>
            <person name="Bouneau L."/>
            <person name="Fischer C."/>
            <person name="Ozouf-Costaz C."/>
            <person name="Bernot A."/>
            <person name="Nicaud S."/>
            <person name="Jaffe D."/>
            <person name="Fisher S."/>
            <person name="Lutfalla G."/>
            <person name="Dossat C."/>
            <person name="Segurens B."/>
            <person name="Dasilva C."/>
            <person name="Salanoubat M."/>
            <person name="Levy M."/>
            <person name="Boudet N."/>
            <person name="Castellano S."/>
            <person name="Anthouard V."/>
            <person name="Jubin C."/>
            <person name="Castelli V."/>
            <person name="Katinka M."/>
            <person name="Vacherie B."/>
            <person name="Biemont C."/>
            <person name="Skalli Z."/>
            <person name="Cattolico L."/>
            <person name="Poulain J."/>
            <person name="De Berardinis V."/>
            <person name="Cruaud C."/>
            <person name="Duprat S."/>
            <person name="Brottier P."/>
            <person name="Coutanceau J.-P."/>
            <person name="Gouzy J."/>
            <person name="Parra G."/>
            <person name="Lardier G."/>
            <person name="Chapple C."/>
            <person name="McKernan K.J."/>
            <person name="McEwan P."/>
            <person name="Bosak S."/>
            <person name="Kellis M."/>
            <person name="Volff J.-N."/>
            <person name="Guigo R."/>
            <person name="Zody M.C."/>
            <person name="Mesirov J."/>
            <person name="Lindblad-Toh K."/>
            <person name="Birren B."/>
            <person name="Nusbaum C."/>
            <person name="Kahn D."/>
            <person name="Robinson-Rechavi M."/>
            <person name="Laudet V."/>
            <person name="Schachter V."/>
            <person name="Quetier F."/>
            <person name="Saurin W."/>
            <person name="Scarpelli C."/>
            <person name="Wincker P."/>
            <person name="Lander E.S."/>
            <person name="Weissenbach J."/>
            <person name="Roest Crollius H."/>
        </authorList>
    </citation>
    <scope>NUCLEOTIDE SEQUENCE [LARGE SCALE GENOMIC DNA]</scope>
</reference>
<organism evidence="1 2">
    <name type="scientific">Tetraodon nigroviridis</name>
    <name type="common">Spotted green pufferfish</name>
    <name type="synonym">Chelonodon nigroviridis</name>
    <dbReference type="NCBI Taxonomy" id="99883"/>
    <lineage>
        <taxon>Eukaryota</taxon>
        <taxon>Metazoa</taxon>
        <taxon>Chordata</taxon>
        <taxon>Craniata</taxon>
        <taxon>Vertebrata</taxon>
        <taxon>Euteleostomi</taxon>
        <taxon>Actinopterygii</taxon>
        <taxon>Neopterygii</taxon>
        <taxon>Teleostei</taxon>
        <taxon>Neoteleostei</taxon>
        <taxon>Acanthomorphata</taxon>
        <taxon>Eupercaria</taxon>
        <taxon>Tetraodontiformes</taxon>
        <taxon>Tetradontoidea</taxon>
        <taxon>Tetraodontidae</taxon>
        <taxon>Tetraodon</taxon>
    </lineage>
</organism>
<dbReference type="GeneTree" id="ENSGT00940000164547"/>
<dbReference type="SUPFAM" id="SSF50814">
    <property type="entry name" value="Lipocalins"/>
    <property type="match status" value="1"/>
</dbReference>
<dbReference type="Ensembl" id="ENSTNIT00000021804.1">
    <property type="protein sequence ID" value="ENSTNIP00000021569.1"/>
    <property type="gene ID" value="ENSTNIG00000018400.1"/>
</dbReference>
<dbReference type="InterPro" id="IPR012674">
    <property type="entry name" value="Calycin"/>
</dbReference>
<accession>H3DM21</accession>
<evidence type="ECO:0008006" key="3">
    <source>
        <dbReference type="Google" id="ProtNLM"/>
    </source>
</evidence>
<dbReference type="STRING" id="99883.ENSTNIP00000021569"/>
<dbReference type="AlphaFoldDB" id="H3DM21"/>
<dbReference type="Gene3D" id="2.40.128.20">
    <property type="match status" value="1"/>
</dbReference>